<dbReference type="InterPro" id="IPR007419">
    <property type="entry name" value="BFD-like_2Fe2S-bd_dom"/>
</dbReference>
<accession>A0A915U0Y3</accession>
<dbReference type="KEGG" id="ddu:GF1_18400"/>
<sequence length="70" mass="7758">MDLDQDMMARLKPGCICQGIRLHRLIEAVDTGADSFEAVARLTGIGNGSCGGRRCRKKVEELLARRRGER</sequence>
<keyword evidence="3" id="KW-1185">Reference proteome</keyword>
<evidence type="ECO:0000259" key="1">
    <source>
        <dbReference type="Pfam" id="PF04324"/>
    </source>
</evidence>
<gene>
    <name evidence="2" type="ORF">GF1_18400</name>
</gene>
<dbReference type="InterPro" id="IPR041854">
    <property type="entry name" value="BFD-like_2Fe2S-bd_dom_sf"/>
</dbReference>
<dbReference type="Proteomes" id="UP001063350">
    <property type="component" value="Chromosome"/>
</dbReference>
<evidence type="ECO:0000313" key="2">
    <source>
        <dbReference type="EMBL" id="BCO09464.1"/>
    </source>
</evidence>
<dbReference type="AlphaFoldDB" id="A0A915U0Y3"/>
<dbReference type="RefSeq" id="WP_267926209.1">
    <property type="nucleotide sequence ID" value="NZ_AP024233.1"/>
</dbReference>
<reference evidence="2" key="1">
    <citation type="submission" date="2020-12" db="EMBL/GenBank/DDBJ databases">
        <title>Desulfobium dissulfuricans gen. nov., sp. nov., a novel mesophilic, sulfate-reducing bacterium isolated from a deep-sea hydrothermal vent.</title>
        <authorList>
            <person name="Hashimoto Y."/>
            <person name="Tame A."/>
            <person name="Sawayama S."/>
            <person name="Miyazaki J."/>
            <person name="Takai K."/>
            <person name="Nakagawa S."/>
        </authorList>
    </citation>
    <scope>NUCLEOTIDE SEQUENCE</scope>
    <source>
        <strain evidence="2">GF1</strain>
    </source>
</reference>
<evidence type="ECO:0000313" key="3">
    <source>
        <dbReference type="Proteomes" id="UP001063350"/>
    </source>
</evidence>
<proteinExistence type="predicted"/>
<dbReference type="EMBL" id="AP024233">
    <property type="protein sequence ID" value="BCO09464.1"/>
    <property type="molecule type" value="Genomic_DNA"/>
</dbReference>
<dbReference type="Pfam" id="PF04324">
    <property type="entry name" value="Fer2_BFD"/>
    <property type="match status" value="1"/>
</dbReference>
<protein>
    <recommendedName>
        <fullName evidence="1">BFD-like [2Fe-2S]-binding domain-containing protein</fullName>
    </recommendedName>
</protein>
<organism evidence="2 3">
    <name type="scientific">Desulfolithobacter dissulfuricans</name>
    <dbReference type="NCBI Taxonomy" id="2795293"/>
    <lineage>
        <taxon>Bacteria</taxon>
        <taxon>Pseudomonadati</taxon>
        <taxon>Thermodesulfobacteriota</taxon>
        <taxon>Desulfobulbia</taxon>
        <taxon>Desulfobulbales</taxon>
        <taxon>Desulfobulbaceae</taxon>
        <taxon>Desulfolithobacter</taxon>
    </lineage>
</organism>
<feature type="domain" description="BFD-like [2Fe-2S]-binding" evidence="1">
    <location>
        <begin position="15"/>
        <end position="65"/>
    </location>
</feature>
<dbReference type="Gene3D" id="1.10.10.1100">
    <property type="entry name" value="BFD-like [2Fe-2S]-binding domain"/>
    <property type="match status" value="1"/>
</dbReference>
<name>A0A915U0Y3_9BACT</name>